<reference evidence="2" key="1">
    <citation type="submission" date="2021-02" db="EMBL/GenBank/DDBJ databases">
        <title>Natronoglycomyces albus gen. nov., sp. nov, a haloalkaliphilic actinobacterium from a soda solonchak soil.</title>
        <authorList>
            <person name="Sorokin D.Y."/>
            <person name="Khijniak T.V."/>
            <person name="Zakharycheva A.P."/>
            <person name="Boueva O.V."/>
            <person name="Ariskina E.V."/>
            <person name="Hahnke R.L."/>
            <person name="Bunk B."/>
            <person name="Sproer C."/>
            <person name="Schumann P."/>
            <person name="Evtushenko L.I."/>
            <person name="Kublanov I.V."/>
        </authorList>
    </citation>
    <scope>NUCLEOTIDE SEQUENCE</scope>
    <source>
        <strain evidence="2">DSM 106290</strain>
    </source>
</reference>
<proteinExistence type="predicted"/>
<dbReference type="AlphaFoldDB" id="A0A895XVR3"/>
<feature type="chain" id="PRO_5034998439" evidence="1">
    <location>
        <begin position="26"/>
        <end position="197"/>
    </location>
</feature>
<dbReference type="KEGG" id="nav:JQS30_05215"/>
<gene>
    <name evidence="2" type="ORF">JQS30_05215</name>
</gene>
<name>A0A895XVR3_9ACTN</name>
<protein>
    <submittedName>
        <fullName evidence="2">Uncharacterized protein</fullName>
    </submittedName>
</protein>
<evidence type="ECO:0000256" key="1">
    <source>
        <dbReference type="SAM" id="SignalP"/>
    </source>
</evidence>
<keyword evidence="1" id="KW-0732">Signal</keyword>
<evidence type="ECO:0000313" key="3">
    <source>
        <dbReference type="Proteomes" id="UP000662939"/>
    </source>
</evidence>
<dbReference type="RefSeq" id="WP_213172319.1">
    <property type="nucleotide sequence ID" value="NZ_CP070496.1"/>
</dbReference>
<feature type="signal peptide" evidence="1">
    <location>
        <begin position="1"/>
        <end position="25"/>
    </location>
</feature>
<sequence>MTWPIKKMVMVPVALLMCWAATGCADEYSDLPEEVHLVEVAGFPYEIPNATIHVGSSNAEGSLVYSYWLSEGEWGEWESQGIPQDTESIRTKDAKNTLINIDTPFAPIQIEVIQYSEIGADGFPSGLLGRGDCLDQDYEVCSYHLEGDAVRIPLHIYSDTTVVIINPAWPVPHEYLVDQEAQWPEVTASWVFLTEGT</sequence>
<accession>A0A895XVR3</accession>
<dbReference type="EMBL" id="CP070496">
    <property type="protein sequence ID" value="QSB06310.1"/>
    <property type="molecule type" value="Genomic_DNA"/>
</dbReference>
<evidence type="ECO:0000313" key="2">
    <source>
        <dbReference type="EMBL" id="QSB06310.1"/>
    </source>
</evidence>
<organism evidence="2 3">
    <name type="scientific">Natronoglycomyces albus</name>
    <dbReference type="NCBI Taxonomy" id="2811108"/>
    <lineage>
        <taxon>Bacteria</taxon>
        <taxon>Bacillati</taxon>
        <taxon>Actinomycetota</taxon>
        <taxon>Actinomycetes</taxon>
        <taxon>Glycomycetales</taxon>
        <taxon>Glycomycetaceae</taxon>
        <taxon>Natronoglycomyces</taxon>
    </lineage>
</organism>
<dbReference type="Proteomes" id="UP000662939">
    <property type="component" value="Chromosome"/>
</dbReference>
<keyword evidence="3" id="KW-1185">Reference proteome</keyword>
<dbReference type="PROSITE" id="PS51257">
    <property type="entry name" value="PROKAR_LIPOPROTEIN"/>
    <property type="match status" value="1"/>
</dbReference>